<dbReference type="Pfam" id="PF13421">
    <property type="entry name" value="Band_7_1"/>
    <property type="match status" value="1"/>
</dbReference>
<dbReference type="EMBL" id="CP053716">
    <property type="protein sequence ID" value="QKF07283.1"/>
    <property type="molecule type" value="Genomic_DNA"/>
</dbReference>
<dbReference type="AlphaFoldDB" id="A0A6M8J3V1"/>
<accession>A0A6M8J3V1</accession>
<evidence type="ECO:0000256" key="1">
    <source>
        <dbReference type="ARBA" id="ARBA00022723"/>
    </source>
</evidence>
<dbReference type="KEGG" id="bwa:HLV38_03470"/>
<evidence type="ECO:0000259" key="2">
    <source>
        <dbReference type="Pfam" id="PF13421"/>
    </source>
</evidence>
<keyword evidence="1" id="KW-0479">Metal-binding</keyword>
<dbReference type="Proteomes" id="UP000503297">
    <property type="component" value="Chromosome"/>
</dbReference>
<protein>
    <submittedName>
        <fullName evidence="3">SPFH domain-containing protein</fullName>
    </submittedName>
</protein>
<dbReference type="InterPro" id="IPR033880">
    <property type="entry name" value="SPFH_YdjI"/>
</dbReference>
<dbReference type="GO" id="GO:0046872">
    <property type="term" value="F:metal ion binding"/>
    <property type="evidence" value="ECO:0007669"/>
    <property type="project" value="UniProtKB-KW"/>
</dbReference>
<dbReference type="CDD" id="cd03408">
    <property type="entry name" value="SPFH_like_u1"/>
    <property type="match status" value="1"/>
</dbReference>
<name>A0A6M8J3V1_9ACTN</name>
<evidence type="ECO:0000313" key="3">
    <source>
        <dbReference type="EMBL" id="QKF07283.1"/>
    </source>
</evidence>
<gene>
    <name evidence="3" type="ORF">HLV38_03470</name>
</gene>
<dbReference type="PANTHER" id="PTHR37826">
    <property type="entry name" value="FLOTILLIN BAND_7_5 DOMAIN PROTEIN"/>
    <property type="match status" value="1"/>
</dbReference>
<dbReference type="PROSITE" id="PS00202">
    <property type="entry name" value="RUBREDOXIN"/>
    <property type="match status" value="1"/>
</dbReference>
<evidence type="ECO:0000313" key="4">
    <source>
        <dbReference type="Proteomes" id="UP000503297"/>
    </source>
</evidence>
<proteinExistence type="predicted"/>
<reference evidence="4" key="1">
    <citation type="submission" date="2020-05" db="EMBL/GenBank/DDBJ databases">
        <title>Novel species in genus Nocardioides.</title>
        <authorList>
            <person name="Zhang G."/>
        </authorList>
    </citation>
    <scope>NUCLEOTIDE SEQUENCE [LARGE SCALE GENOMIC DNA]</scope>
    <source>
        <strain evidence="4">zg-1050</strain>
    </source>
</reference>
<sequence length="412" mass="43110">MGLIKAAIGAGGGVLADQWRDFYFCDMGPDTLIARGYRQHSTKGRTSNTKGEDNVISNGSKIAVNEGQCLLVIQSGKVVDFCAEAGEYVFDQSTEASLFYGNLGENLISTLKQVGERFAFGGDQAKDQRVYFVNTKEIIGNKFGTPSPVPFRVVDKNVGLDIDLAVRANGMFSYRIVDPVRFYANIAGSVTDRYMASDVLGQLRSEMLAALQGGFAAVSALGVRYSALPGHVDELAEALRAELAGKWTEGRGITLETVSLNAVNVSDDDAAIIKQMQTVGALRDPGMAAGSLVAAQGEAMRSAAANESAGAFGAFMGLGMAQNAGGATVGQLFEQSAQAKAQAAATQGAPAAADATTVPSAAWQCPQCGTAGTGRFCGECGTPRPVSATWFCPECGNRNEGKFCPQCGTKRP</sequence>
<dbReference type="InterPro" id="IPR018527">
    <property type="entry name" value="Rubredoxin_Fe_BS"/>
</dbReference>
<keyword evidence="4" id="KW-1185">Reference proteome</keyword>
<dbReference type="PANTHER" id="PTHR37826:SF2">
    <property type="entry name" value="ZINC-RIBBON DOMAIN-CONTAINING PROTEIN"/>
    <property type="match status" value="1"/>
</dbReference>
<organism evidence="3 4">
    <name type="scientific">Berryella wangjianweii</name>
    <dbReference type="NCBI Taxonomy" id="2734634"/>
    <lineage>
        <taxon>Bacteria</taxon>
        <taxon>Bacillati</taxon>
        <taxon>Actinomycetota</taxon>
        <taxon>Coriobacteriia</taxon>
        <taxon>Eggerthellales</taxon>
        <taxon>Eggerthellaceae</taxon>
        <taxon>Berryella</taxon>
    </lineage>
</organism>
<dbReference type="RefSeq" id="WP_173164305.1">
    <property type="nucleotide sequence ID" value="NZ_CP053716.1"/>
</dbReference>
<feature type="domain" description="SPFH" evidence="2">
    <location>
        <begin position="53"/>
        <end position="275"/>
    </location>
</feature>